<comment type="function">
    <text evidence="5">Forms part of the polypeptide exit tunnel.</text>
</comment>
<dbReference type="RefSeq" id="WP_013504978.1">
    <property type="nucleotide sequence ID" value="NC_014836.1"/>
</dbReference>
<evidence type="ECO:0000313" key="8">
    <source>
        <dbReference type="Proteomes" id="UP000002572"/>
    </source>
</evidence>
<keyword evidence="5" id="KW-0699">rRNA-binding</keyword>
<dbReference type="PANTHER" id="PTHR10746:SF6">
    <property type="entry name" value="LARGE RIBOSOMAL SUBUNIT PROTEIN UL4M"/>
    <property type="match status" value="1"/>
</dbReference>
<dbReference type="GO" id="GO:0003735">
    <property type="term" value="F:structural constituent of ribosome"/>
    <property type="evidence" value="ECO:0007669"/>
    <property type="project" value="InterPro"/>
</dbReference>
<dbReference type="EMBL" id="CP002432">
    <property type="protein sequence ID" value="ADU65089.1"/>
    <property type="molecule type" value="Genomic_DNA"/>
</dbReference>
<evidence type="ECO:0000313" key="7">
    <source>
        <dbReference type="EMBL" id="ADU65089.1"/>
    </source>
</evidence>
<dbReference type="KEGG" id="din:Selin_0333"/>
<dbReference type="HOGENOM" id="CLU_041575_5_2_0"/>
<evidence type="ECO:0000256" key="5">
    <source>
        <dbReference type="HAMAP-Rule" id="MF_01328"/>
    </source>
</evidence>
<sequence>MPVVSVINVNNEKVGEVALSDELFGGAVKPHLMHEVVVAQLAARRQGTHAVKNRSAVSGGGSKPWRQKGTGRARAGTSRSPLWRTGGVIFGPTPRSYEKKVNKKVRRQALVSALSEKAAQQSIVVFDDFALESPKTKLANQVFAKCSLDRKVLFVVDEMDSPKALAMRNLPFVKLIKPEGLNVYDVVNAKVLAFEKSTAERLSVGEQ</sequence>
<comment type="similarity">
    <text evidence="1 5">Belongs to the universal ribosomal protein uL4 family.</text>
</comment>
<dbReference type="GO" id="GO:0005840">
    <property type="term" value="C:ribosome"/>
    <property type="evidence" value="ECO:0007669"/>
    <property type="project" value="UniProtKB-KW"/>
</dbReference>
<dbReference type="OrthoDB" id="9803201at2"/>
<comment type="function">
    <text evidence="5">One of the primary rRNA binding proteins, this protein initially binds near the 5'-end of the 23S rRNA. It is important during the early stages of 50S assembly. It makes multiple contacts with different domains of the 23S rRNA in the assembled 50S subunit and ribosome.</text>
</comment>
<comment type="subunit">
    <text evidence="5">Part of the 50S ribosomal subunit.</text>
</comment>
<proteinExistence type="inferred from homology"/>
<dbReference type="InterPro" id="IPR002136">
    <property type="entry name" value="Ribosomal_uL4"/>
</dbReference>
<dbReference type="GO" id="GO:1990904">
    <property type="term" value="C:ribonucleoprotein complex"/>
    <property type="evidence" value="ECO:0007669"/>
    <property type="project" value="UniProtKB-KW"/>
</dbReference>
<accession>E6W711</accession>
<dbReference type="Proteomes" id="UP000002572">
    <property type="component" value="Chromosome"/>
</dbReference>
<evidence type="ECO:0000256" key="3">
    <source>
        <dbReference type="ARBA" id="ARBA00023274"/>
    </source>
</evidence>
<dbReference type="AlphaFoldDB" id="E6W711"/>
<gene>
    <name evidence="5" type="primary">rplD</name>
    <name evidence="7" type="ordered locus">Selin_0333</name>
</gene>
<protein>
    <recommendedName>
        <fullName evidence="4 5">Large ribosomal subunit protein uL4</fullName>
    </recommendedName>
</protein>
<dbReference type="InterPro" id="IPR023574">
    <property type="entry name" value="Ribosomal_uL4_dom_sf"/>
</dbReference>
<keyword evidence="2 5" id="KW-0689">Ribosomal protein</keyword>
<dbReference type="InParanoid" id="E6W711"/>
<feature type="region of interest" description="Disordered" evidence="6">
    <location>
        <begin position="49"/>
        <end position="80"/>
    </location>
</feature>
<dbReference type="STRING" id="653733.Selin_0333"/>
<reference evidence="7 8" key="1">
    <citation type="submission" date="2010-12" db="EMBL/GenBank/DDBJ databases">
        <title>Complete sequence of Desulfurispirillum indicum S5.</title>
        <authorList>
            <consortium name="US DOE Joint Genome Institute"/>
            <person name="Lucas S."/>
            <person name="Copeland A."/>
            <person name="Lapidus A."/>
            <person name="Cheng J.-F."/>
            <person name="Goodwin L."/>
            <person name="Pitluck S."/>
            <person name="Chertkov O."/>
            <person name="Held B."/>
            <person name="Detter J.C."/>
            <person name="Han C."/>
            <person name="Tapia R."/>
            <person name="Land M."/>
            <person name="Hauser L."/>
            <person name="Kyrpides N."/>
            <person name="Ivanova N."/>
            <person name="Mikhailova N."/>
            <person name="Haggblom M."/>
            <person name="Rauschenbach I."/>
            <person name="Bini E."/>
            <person name="Woyke T."/>
        </authorList>
    </citation>
    <scope>NUCLEOTIDE SEQUENCE [LARGE SCALE GENOMIC DNA]</scope>
    <source>
        <strain evidence="8">ATCC BAA-1389 / DSM 22839 / S5</strain>
    </source>
</reference>
<dbReference type="FunCoup" id="E6W711">
    <property type="interactions" value="615"/>
</dbReference>
<evidence type="ECO:0000256" key="2">
    <source>
        <dbReference type="ARBA" id="ARBA00022980"/>
    </source>
</evidence>
<dbReference type="Gene3D" id="3.40.1370.10">
    <property type="match status" value="1"/>
</dbReference>
<keyword evidence="3 5" id="KW-0687">Ribonucleoprotein</keyword>
<dbReference type="NCBIfam" id="TIGR03953">
    <property type="entry name" value="rplD_bact"/>
    <property type="match status" value="1"/>
</dbReference>
<dbReference type="SUPFAM" id="SSF52166">
    <property type="entry name" value="Ribosomal protein L4"/>
    <property type="match status" value="1"/>
</dbReference>
<organism evidence="7 8">
    <name type="scientific">Desulfurispirillum indicum (strain ATCC BAA-1389 / DSM 22839 / S5)</name>
    <dbReference type="NCBI Taxonomy" id="653733"/>
    <lineage>
        <taxon>Bacteria</taxon>
        <taxon>Pseudomonadati</taxon>
        <taxon>Chrysiogenota</taxon>
        <taxon>Chrysiogenia</taxon>
        <taxon>Chrysiogenales</taxon>
        <taxon>Chrysiogenaceae</taxon>
        <taxon>Desulfurispirillum</taxon>
    </lineage>
</organism>
<evidence type="ECO:0000256" key="6">
    <source>
        <dbReference type="SAM" id="MobiDB-lite"/>
    </source>
</evidence>
<keyword evidence="8" id="KW-1185">Reference proteome</keyword>
<dbReference type="InterPro" id="IPR013005">
    <property type="entry name" value="Ribosomal_uL4-like"/>
</dbReference>
<dbReference type="Pfam" id="PF00573">
    <property type="entry name" value="Ribosomal_L4"/>
    <property type="match status" value="1"/>
</dbReference>
<dbReference type="eggNOG" id="COG0088">
    <property type="taxonomic scope" value="Bacteria"/>
</dbReference>
<name>E6W711_DESIS</name>
<dbReference type="HAMAP" id="MF_01328_B">
    <property type="entry name" value="Ribosomal_uL4_B"/>
    <property type="match status" value="1"/>
</dbReference>
<evidence type="ECO:0000256" key="1">
    <source>
        <dbReference type="ARBA" id="ARBA00010528"/>
    </source>
</evidence>
<evidence type="ECO:0000256" key="4">
    <source>
        <dbReference type="ARBA" id="ARBA00035244"/>
    </source>
</evidence>
<dbReference type="PANTHER" id="PTHR10746">
    <property type="entry name" value="50S RIBOSOMAL PROTEIN L4"/>
    <property type="match status" value="1"/>
</dbReference>
<dbReference type="GO" id="GO:0019843">
    <property type="term" value="F:rRNA binding"/>
    <property type="evidence" value="ECO:0007669"/>
    <property type="project" value="UniProtKB-UniRule"/>
</dbReference>
<keyword evidence="5" id="KW-0694">RNA-binding</keyword>
<dbReference type="GO" id="GO:0006412">
    <property type="term" value="P:translation"/>
    <property type="evidence" value="ECO:0007669"/>
    <property type="project" value="UniProtKB-UniRule"/>
</dbReference>